<name>A0AAT9FIE8_9BACT</name>
<dbReference type="Gene3D" id="3.40.720.10">
    <property type="entry name" value="Alkaline Phosphatase, subunit A"/>
    <property type="match status" value="1"/>
</dbReference>
<dbReference type="PANTHER" id="PTHR43751:SF3">
    <property type="entry name" value="SULFATASE N-TERMINAL DOMAIN-CONTAINING PROTEIN"/>
    <property type="match status" value="1"/>
</dbReference>
<feature type="transmembrane region" description="Helical" evidence="1">
    <location>
        <begin position="306"/>
        <end position="324"/>
    </location>
</feature>
<feature type="transmembrane region" description="Helical" evidence="1">
    <location>
        <begin position="111"/>
        <end position="130"/>
    </location>
</feature>
<feature type="transmembrane region" description="Helical" evidence="1">
    <location>
        <begin position="56"/>
        <end position="74"/>
    </location>
</feature>
<feature type="transmembrane region" description="Helical" evidence="1">
    <location>
        <begin position="156"/>
        <end position="177"/>
    </location>
</feature>
<accession>A0AAT9FIE8</accession>
<sequence length="783" mass="87814">MHLGNSRKKEQRFHWQHLLAWLGGILCAMVPFFGSWEIGAMQIPMRHGPGNFGFNLLIATGLCTLGGIIGGYWWRFCKWLLGNRDTALTLVTVLLCAAGLHAVVSEALHDYFIYLVGGILLLGLILAFALKDKTNRDWPDFADFIAWLRERSRLNAVFFILLFLVIAANNVILILGLDVSMGAKVSAMIGRLLMSGTIAGVLYLLSELTMRAAPKYFRWAPWVALSLAPLIVISDQWMGVALGRRFIEFVNGLTASGDFNPAVELAASGLDVGPVGAILLLVGLVASALGLSWAAWALSKRWDMKISVGAALLISLLCWGGVVAEQGIGSKWKSTATWQAEHKLFDLNLGIFSPPKGVGHYAVSFYKPETGLENESASPAAVKPDVYIFMIESARADAMSEKVTPYLWKMLQEECQPLGQTWSTSNATHLSWYGFFHSQVPVFWRGALEDVDDRMNYMGAPALQWMKKSGYEIQVRAVCDLGYKDFGLLNFGGGHSLANIWEDTERGTDFGDMNIPEREVETFAQLRGAVQSRSEGSGFYFTALDSPHYNYYWHEDFKPPFDDYEHDIRFPFNPTEDQVQRYVHRYWNSVAWVDHQIKEFCEFLKKEGRYDNAVIIITGDHGEEFQEQGSWCHCSSLQPEQTHVPLLIKWPKSMGRGPEHQQASHLDVMPTILHLLGVSSEGQSKMAGRNLLETRDAHTVISTTAYAGKSGETMVLRRDGYVATFSWPHYWEATVPDDVVLERLEGPDGPVILSDPSAYEAELRERFPDAFTRFFDKFEVIQD</sequence>
<dbReference type="Pfam" id="PF00884">
    <property type="entry name" value="Sulfatase"/>
    <property type="match status" value="1"/>
</dbReference>
<dbReference type="SUPFAM" id="SSF53649">
    <property type="entry name" value="Alkaline phosphatase-like"/>
    <property type="match status" value="1"/>
</dbReference>
<dbReference type="KEGG" id="osu:NT6N_07710"/>
<feature type="domain" description="Sulfatase N-terminal" evidence="2">
    <location>
        <begin position="385"/>
        <end position="678"/>
    </location>
</feature>
<dbReference type="InterPro" id="IPR017850">
    <property type="entry name" value="Alkaline_phosphatase_core_sf"/>
</dbReference>
<organism evidence="3">
    <name type="scientific">Oceaniferula spumae</name>
    <dbReference type="NCBI Taxonomy" id="2979115"/>
    <lineage>
        <taxon>Bacteria</taxon>
        <taxon>Pseudomonadati</taxon>
        <taxon>Verrucomicrobiota</taxon>
        <taxon>Verrucomicrobiia</taxon>
        <taxon>Verrucomicrobiales</taxon>
        <taxon>Verrucomicrobiaceae</taxon>
        <taxon>Oceaniferula</taxon>
    </lineage>
</organism>
<dbReference type="PANTHER" id="PTHR43751">
    <property type="entry name" value="SULFATASE"/>
    <property type="match status" value="1"/>
</dbReference>
<gene>
    <name evidence="3" type="ORF">NT6N_07710</name>
</gene>
<dbReference type="InterPro" id="IPR000917">
    <property type="entry name" value="Sulfatase_N"/>
</dbReference>
<evidence type="ECO:0000256" key="1">
    <source>
        <dbReference type="SAM" id="Phobius"/>
    </source>
</evidence>
<feature type="transmembrane region" description="Helical" evidence="1">
    <location>
        <begin position="86"/>
        <end position="105"/>
    </location>
</feature>
<proteinExistence type="predicted"/>
<dbReference type="AlphaFoldDB" id="A0AAT9FIE8"/>
<feature type="transmembrane region" description="Helical" evidence="1">
    <location>
        <begin position="275"/>
        <end position="299"/>
    </location>
</feature>
<keyword evidence="1" id="KW-1133">Transmembrane helix</keyword>
<feature type="transmembrane region" description="Helical" evidence="1">
    <location>
        <begin position="18"/>
        <end position="36"/>
    </location>
</feature>
<feature type="transmembrane region" description="Helical" evidence="1">
    <location>
        <begin position="216"/>
        <end position="234"/>
    </location>
</feature>
<dbReference type="EMBL" id="AP026866">
    <property type="protein sequence ID" value="BDS05731.1"/>
    <property type="molecule type" value="Genomic_DNA"/>
</dbReference>
<keyword evidence="1" id="KW-0472">Membrane</keyword>
<reference evidence="3" key="1">
    <citation type="submission" date="2024-07" db="EMBL/GenBank/DDBJ databases">
        <title>Complete genome sequence of Verrucomicrobiaceae bacterium NT6N.</title>
        <authorList>
            <person name="Huang C."/>
            <person name="Takami H."/>
            <person name="Hamasaki K."/>
        </authorList>
    </citation>
    <scope>NUCLEOTIDE SEQUENCE</scope>
    <source>
        <strain evidence="3">NT6N</strain>
    </source>
</reference>
<evidence type="ECO:0000313" key="3">
    <source>
        <dbReference type="EMBL" id="BDS05731.1"/>
    </source>
</evidence>
<protein>
    <recommendedName>
        <fullName evidence="2">Sulfatase N-terminal domain-containing protein</fullName>
    </recommendedName>
</protein>
<evidence type="ECO:0000259" key="2">
    <source>
        <dbReference type="Pfam" id="PF00884"/>
    </source>
</evidence>
<dbReference type="InterPro" id="IPR052701">
    <property type="entry name" value="GAG_Ulvan_Degrading_Sulfatases"/>
</dbReference>
<keyword evidence="1" id="KW-0812">Transmembrane</keyword>
<feature type="transmembrane region" description="Helical" evidence="1">
    <location>
        <begin position="183"/>
        <end position="204"/>
    </location>
</feature>